<name>R0LEP5_ANAPL</name>
<dbReference type="AlphaFoldDB" id="R0LEP5"/>
<evidence type="ECO:0000313" key="3">
    <source>
        <dbReference type="Proteomes" id="UP000296049"/>
    </source>
</evidence>
<feature type="region of interest" description="Disordered" evidence="1">
    <location>
        <begin position="263"/>
        <end position="283"/>
    </location>
</feature>
<keyword evidence="3" id="KW-1185">Reference proteome</keyword>
<evidence type="ECO:0000256" key="1">
    <source>
        <dbReference type="SAM" id="MobiDB-lite"/>
    </source>
</evidence>
<protein>
    <submittedName>
        <fullName evidence="2">Uncharacterized protein</fullName>
    </submittedName>
</protein>
<proteinExistence type="predicted"/>
<dbReference type="Proteomes" id="UP000296049">
    <property type="component" value="Unassembled WGS sequence"/>
</dbReference>
<evidence type="ECO:0000313" key="2">
    <source>
        <dbReference type="EMBL" id="EOA98737.1"/>
    </source>
</evidence>
<dbReference type="EMBL" id="KB743436">
    <property type="protein sequence ID" value="EOA98737.1"/>
    <property type="molecule type" value="Genomic_DNA"/>
</dbReference>
<feature type="compositionally biased region" description="Polar residues" evidence="1">
    <location>
        <begin position="263"/>
        <end position="275"/>
    </location>
</feature>
<gene>
    <name evidence="2" type="ORF">Anapl_13265</name>
</gene>
<reference evidence="3" key="1">
    <citation type="journal article" date="2013" name="Nat. Genet.">
        <title>The duck genome and transcriptome provide insight into an avian influenza virus reservoir species.</title>
        <authorList>
            <person name="Huang Y."/>
            <person name="Li Y."/>
            <person name="Burt D.W."/>
            <person name="Chen H."/>
            <person name="Zhang Y."/>
            <person name="Qian W."/>
            <person name="Kim H."/>
            <person name="Gan S."/>
            <person name="Zhao Y."/>
            <person name="Li J."/>
            <person name="Yi K."/>
            <person name="Feng H."/>
            <person name="Zhu P."/>
            <person name="Li B."/>
            <person name="Liu Q."/>
            <person name="Fairley S."/>
            <person name="Magor K.E."/>
            <person name="Du Z."/>
            <person name="Hu X."/>
            <person name="Goodman L."/>
            <person name="Tafer H."/>
            <person name="Vignal A."/>
            <person name="Lee T."/>
            <person name="Kim K.W."/>
            <person name="Sheng Z."/>
            <person name="An Y."/>
            <person name="Searle S."/>
            <person name="Herrero J."/>
            <person name="Groenen M.A."/>
            <person name="Crooijmans R.P."/>
            <person name="Faraut T."/>
            <person name="Cai Q."/>
            <person name="Webster R.G."/>
            <person name="Aldridge J.R."/>
            <person name="Warren W.C."/>
            <person name="Bartschat S."/>
            <person name="Kehr S."/>
            <person name="Marz M."/>
            <person name="Stadler P.F."/>
            <person name="Smith J."/>
            <person name="Kraus R.H."/>
            <person name="Zhao Y."/>
            <person name="Ren L."/>
            <person name="Fei J."/>
            <person name="Morisson M."/>
            <person name="Kaiser P."/>
            <person name="Griffin D.K."/>
            <person name="Rao M."/>
            <person name="Pitel F."/>
            <person name="Wang J."/>
            <person name="Li N."/>
        </authorList>
    </citation>
    <scope>NUCLEOTIDE SEQUENCE [LARGE SCALE GENOMIC DNA]</scope>
</reference>
<accession>R0LEP5</accession>
<sequence>MLNTVRFCIDDKDYTSNPLSMHYPLNVEGCICLNFLLSRFGVIGSVSVEERQNNSQGEVWQVRRVSKQSCPAYGSLQHRSRQPGTGTALLTSQKSRNRWNSFSLTEEKFGPNGWDLAIAIRLFVDVFSFLGGYKRDSQMSLPRAFAKSWLPGIAICFARIYGLPWKSGPGSGEQCDAGLCPLAGVPPAIRSVGEPGSDPAGFAYTTDATQPFVHDAVVPCSIYIVVPICDSDHLSSLTPLAASSRTTRLEGQRLPWESATSRVKSRTAGGNTRQIASAPVARDEQKTTQGFHVEQQSVRLVVNPGFSYLRSVCARYGDGARPLRFAAPLKPEQNCENLLFFVMYLLCLFQCSHRQNGGDRREENKVNGTRMHPAVLLCTLGAPFHVFQPFGLEEGQRKTLFTTRKTVTETRLTQTQSCEGNINSVPLVHLRYCCQACAVRVWEQACILIFAFIFLNTIFQKCAFQHACFQSCAPKTARARDTGKCRKIQVLQESFLQRIHLPWSLRFVCQRRGSCAGGASGRTVGPFTARSGKRPALLAVWTRRAPCCGWPRAPRFHSPHAPRSLGTAIALLAVPAADSASPLS</sequence>
<organism evidence="2 3">
    <name type="scientific">Anas platyrhynchos</name>
    <name type="common">Mallard</name>
    <name type="synonym">Anas boschas</name>
    <dbReference type="NCBI Taxonomy" id="8839"/>
    <lineage>
        <taxon>Eukaryota</taxon>
        <taxon>Metazoa</taxon>
        <taxon>Chordata</taxon>
        <taxon>Craniata</taxon>
        <taxon>Vertebrata</taxon>
        <taxon>Euteleostomi</taxon>
        <taxon>Archelosauria</taxon>
        <taxon>Archosauria</taxon>
        <taxon>Dinosauria</taxon>
        <taxon>Saurischia</taxon>
        <taxon>Theropoda</taxon>
        <taxon>Coelurosauria</taxon>
        <taxon>Aves</taxon>
        <taxon>Neognathae</taxon>
        <taxon>Galloanserae</taxon>
        <taxon>Anseriformes</taxon>
        <taxon>Anatidae</taxon>
        <taxon>Anatinae</taxon>
        <taxon>Anas</taxon>
    </lineage>
</organism>